<evidence type="ECO:0000313" key="4">
    <source>
        <dbReference type="EMBL" id="MBC1499069.1"/>
    </source>
</evidence>
<evidence type="ECO:0000259" key="3">
    <source>
        <dbReference type="Pfam" id="PF00534"/>
    </source>
</evidence>
<reference evidence="4 5" key="1">
    <citation type="submission" date="2020-03" db="EMBL/GenBank/DDBJ databases">
        <title>Soil Listeria distribution.</title>
        <authorList>
            <person name="Liao J."/>
            <person name="Wiedmann M."/>
        </authorList>
    </citation>
    <scope>NUCLEOTIDE SEQUENCE [LARGE SCALE GENOMIC DNA]</scope>
    <source>
        <strain evidence="4 5">FSL L7-1523</strain>
    </source>
</reference>
<evidence type="ECO:0000256" key="1">
    <source>
        <dbReference type="ARBA" id="ARBA00022676"/>
    </source>
</evidence>
<dbReference type="RefSeq" id="WP_185423860.1">
    <property type="nucleotide sequence ID" value="NZ_JAARRL010000001.1"/>
</dbReference>
<gene>
    <name evidence="4" type="ORF">HB943_00545</name>
</gene>
<dbReference type="Pfam" id="PF00534">
    <property type="entry name" value="Glycos_transf_1"/>
    <property type="match status" value="1"/>
</dbReference>
<dbReference type="GO" id="GO:0016757">
    <property type="term" value="F:glycosyltransferase activity"/>
    <property type="evidence" value="ECO:0007669"/>
    <property type="project" value="UniProtKB-KW"/>
</dbReference>
<dbReference type="Proteomes" id="UP000564536">
    <property type="component" value="Unassembled WGS sequence"/>
</dbReference>
<proteinExistence type="predicted"/>
<name>A0A841Z2A6_9LIST</name>
<dbReference type="PANTHER" id="PTHR12526">
    <property type="entry name" value="GLYCOSYLTRANSFERASE"/>
    <property type="match status" value="1"/>
</dbReference>
<protein>
    <submittedName>
        <fullName evidence="4">Glycosyltransferase family 4 protein</fullName>
    </submittedName>
</protein>
<dbReference type="AlphaFoldDB" id="A0A841Z2A6"/>
<keyword evidence="2 4" id="KW-0808">Transferase</keyword>
<evidence type="ECO:0000256" key="2">
    <source>
        <dbReference type="ARBA" id="ARBA00022679"/>
    </source>
</evidence>
<evidence type="ECO:0000313" key="5">
    <source>
        <dbReference type="Proteomes" id="UP000564536"/>
    </source>
</evidence>
<accession>A0A841Z2A6</accession>
<keyword evidence="1" id="KW-0328">Glycosyltransferase</keyword>
<organism evidence="4 5">
    <name type="scientific">Listeria weihenstephanensis</name>
    <dbReference type="NCBI Taxonomy" id="1006155"/>
    <lineage>
        <taxon>Bacteria</taxon>
        <taxon>Bacillati</taxon>
        <taxon>Bacillota</taxon>
        <taxon>Bacilli</taxon>
        <taxon>Bacillales</taxon>
        <taxon>Listeriaceae</taxon>
        <taxon>Listeria</taxon>
    </lineage>
</organism>
<comment type="caution">
    <text evidence="4">The sequence shown here is derived from an EMBL/GenBank/DDBJ whole genome shotgun (WGS) entry which is preliminary data.</text>
</comment>
<dbReference type="Gene3D" id="3.40.50.2000">
    <property type="entry name" value="Glycogen Phosphorylase B"/>
    <property type="match status" value="2"/>
</dbReference>
<dbReference type="PANTHER" id="PTHR12526:SF629">
    <property type="entry name" value="TEICHURONIC ACID BIOSYNTHESIS GLYCOSYLTRANSFERASE TUAH-RELATED"/>
    <property type="match status" value="1"/>
</dbReference>
<dbReference type="SUPFAM" id="SSF53756">
    <property type="entry name" value="UDP-Glycosyltransferase/glycogen phosphorylase"/>
    <property type="match status" value="1"/>
</dbReference>
<dbReference type="InterPro" id="IPR001296">
    <property type="entry name" value="Glyco_trans_1"/>
</dbReference>
<dbReference type="EMBL" id="JAARRL010000001">
    <property type="protein sequence ID" value="MBC1499069.1"/>
    <property type="molecule type" value="Genomic_DNA"/>
</dbReference>
<feature type="domain" description="Glycosyl transferase family 1" evidence="3">
    <location>
        <begin position="183"/>
        <end position="350"/>
    </location>
</feature>
<sequence length="375" mass="43577">MDEILIMSSVHCWNDVRMFHREANSLAENGYKVKVIAVETDTAYTGKHCRLNVETIQKIPLGKRYKVWYRFYHIARISPAKIIIFHDPELYIIAYFLKKFTNKKIIFDMHEEFPASLLYKKIGKYKLPRWVVCFLKKIEQRILPVFDGLFFAEAYYKDIYGDVCVQGIDVLNYPVLCKETNNLKVDSDVVKLIYAGALHEVRGFFEMLELARLLKEGNHPFSLKIIGPGSNRLIEQGQEYINKHGLRGHVSICSYMDFDLLELEYQKADIGLALLHETPNYVKSLASKLYEYMSYGIVSVASDFPLWKELLMNTDAGITVNPMNINEVYYDVVKLINEVPYRKQLAKNGLKAHVNAYNWGVEEAKILRFIQQLET</sequence>